<comment type="caution">
    <text evidence="1">The sequence shown here is derived from an EMBL/GenBank/DDBJ whole genome shotgun (WGS) entry which is preliminary data.</text>
</comment>
<dbReference type="Proteomes" id="UP000606786">
    <property type="component" value="Unassembled WGS sequence"/>
</dbReference>
<evidence type="ECO:0000313" key="1">
    <source>
        <dbReference type="EMBL" id="CAD7003428.1"/>
    </source>
</evidence>
<keyword evidence="2" id="KW-1185">Reference proteome</keyword>
<reference evidence="1" key="1">
    <citation type="submission" date="2020-11" db="EMBL/GenBank/DDBJ databases">
        <authorList>
            <person name="Whitehead M."/>
        </authorList>
    </citation>
    <scope>NUCLEOTIDE SEQUENCE</scope>
    <source>
        <strain evidence="1">EGII</strain>
    </source>
</reference>
<proteinExistence type="predicted"/>
<gene>
    <name evidence="1" type="ORF">CCAP1982_LOCUS11884</name>
</gene>
<dbReference type="EMBL" id="CAJHJT010000034">
    <property type="protein sequence ID" value="CAD7003428.1"/>
    <property type="molecule type" value="Genomic_DNA"/>
</dbReference>
<name>A0A811UYN9_CERCA</name>
<organism evidence="1 2">
    <name type="scientific">Ceratitis capitata</name>
    <name type="common">Mediterranean fruit fly</name>
    <name type="synonym">Tephritis capitata</name>
    <dbReference type="NCBI Taxonomy" id="7213"/>
    <lineage>
        <taxon>Eukaryota</taxon>
        <taxon>Metazoa</taxon>
        <taxon>Ecdysozoa</taxon>
        <taxon>Arthropoda</taxon>
        <taxon>Hexapoda</taxon>
        <taxon>Insecta</taxon>
        <taxon>Pterygota</taxon>
        <taxon>Neoptera</taxon>
        <taxon>Endopterygota</taxon>
        <taxon>Diptera</taxon>
        <taxon>Brachycera</taxon>
        <taxon>Muscomorpha</taxon>
        <taxon>Tephritoidea</taxon>
        <taxon>Tephritidae</taxon>
        <taxon>Ceratitis</taxon>
        <taxon>Ceratitis</taxon>
    </lineage>
</organism>
<evidence type="ECO:0000313" key="2">
    <source>
        <dbReference type="Proteomes" id="UP000606786"/>
    </source>
</evidence>
<sequence>MQEANVFYLSQNILTRKSLPWLMSPFIFRYIGSLLQWNQYCMFESAPGLHELIAKLVKKKSMFGPASKVKVQKCKSIKIPVSQGN</sequence>
<protein>
    <submittedName>
        <fullName evidence="1">(Mediterranean fruit fly) hypothetical protein</fullName>
    </submittedName>
</protein>
<accession>A0A811UYN9</accession>
<dbReference type="AlphaFoldDB" id="A0A811UYN9"/>